<dbReference type="Proteomes" id="UP001316803">
    <property type="component" value="Unassembled WGS sequence"/>
</dbReference>
<dbReference type="GO" id="GO:0016491">
    <property type="term" value="F:oxidoreductase activity"/>
    <property type="evidence" value="ECO:0007669"/>
    <property type="project" value="UniProtKB-KW"/>
</dbReference>
<dbReference type="Gene3D" id="3.40.50.720">
    <property type="entry name" value="NAD(P)-binding Rossmann-like Domain"/>
    <property type="match status" value="1"/>
</dbReference>
<evidence type="ECO:0000259" key="3">
    <source>
        <dbReference type="Pfam" id="PF05368"/>
    </source>
</evidence>
<evidence type="ECO:0000313" key="5">
    <source>
        <dbReference type="Proteomes" id="UP001316803"/>
    </source>
</evidence>
<dbReference type="CDD" id="cd05259">
    <property type="entry name" value="PCBER_SDR_a"/>
    <property type="match status" value="1"/>
</dbReference>
<dbReference type="EMBL" id="JAKLMC020000007">
    <property type="protein sequence ID" value="KAK5955379.1"/>
    <property type="molecule type" value="Genomic_DNA"/>
</dbReference>
<keyword evidence="5" id="KW-1185">Reference proteome</keyword>
<dbReference type="PANTHER" id="PTHR47706:SF9">
    <property type="entry name" value="NMRA-LIKE DOMAIN-CONTAINING PROTEIN-RELATED"/>
    <property type="match status" value="1"/>
</dbReference>
<keyword evidence="1" id="KW-0521">NADP</keyword>
<reference evidence="4 5" key="1">
    <citation type="submission" date="2022-12" db="EMBL/GenBank/DDBJ databases">
        <title>Genomic features and morphological characterization of a novel Knufia sp. strain isolated from spacecraft assembly facility.</title>
        <authorList>
            <person name="Teixeira M."/>
            <person name="Chander A.M."/>
            <person name="Stajich J.E."/>
            <person name="Venkateswaran K."/>
        </authorList>
    </citation>
    <scope>NUCLEOTIDE SEQUENCE [LARGE SCALE GENOMIC DNA]</scope>
    <source>
        <strain evidence="4 5">FJI-L2-BK-P2</strain>
    </source>
</reference>
<dbReference type="AlphaFoldDB" id="A0AAN8EGP5"/>
<proteinExistence type="predicted"/>
<name>A0AAN8EGP5_9EURO</name>
<dbReference type="InterPro" id="IPR036291">
    <property type="entry name" value="NAD(P)-bd_dom_sf"/>
</dbReference>
<dbReference type="SUPFAM" id="SSF51735">
    <property type="entry name" value="NAD(P)-binding Rossmann-fold domains"/>
    <property type="match status" value="1"/>
</dbReference>
<protein>
    <recommendedName>
        <fullName evidence="3">NmrA-like domain-containing protein</fullName>
    </recommendedName>
</protein>
<dbReference type="PANTHER" id="PTHR47706">
    <property type="entry name" value="NMRA-LIKE FAMILY PROTEIN"/>
    <property type="match status" value="1"/>
</dbReference>
<sequence>MAIQTVALVGANGRLGPSILQALLDTGSLKVSVLTRASSKSTYPSSVNVLKTDDDLPYDQLVKALTGQDALILAFSGTQKDNSIKLANAAFEAGVTHIIPADFGSCDSSDPRSLDLVPLYVNKKDVRDHLVELSKKTRSEGGTTSWTSLISGHFFDYGLKSGLLSMDVEKCKARVFDDGNHNFSATTLATIGLATARILQKADDSRLKNRLVYIQSIRTTQNDLISTVEEITGKKYEVEKVSSDVFIKENKEHLDKDQGNPEVIEHLVTVEGLVNADWTNKGDAFVNDLLQLPKEDLKDLVTRALK</sequence>
<comment type="caution">
    <text evidence="4">The sequence shown here is derived from an EMBL/GenBank/DDBJ whole genome shotgun (WGS) entry which is preliminary data.</text>
</comment>
<dbReference type="InterPro" id="IPR008030">
    <property type="entry name" value="NmrA-like"/>
</dbReference>
<feature type="domain" description="NmrA-like" evidence="3">
    <location>
        <begin position="4"/>
        <end position="248"/>
    </location>
</feature>
<evidence type="ECO:0000256" key="1">
    <source>
        <dbReference type="ARBA" id="ARBA00022857"/>
    </source>
</evidence>
<organism evidence="4 5">
    <name type="scientific">Knufia fluminis</name>
    <dbReference type="NCBI Taxonomy" id="191047"/>
    <lineage>
        <taxon>Eukaryota</taxon>
        <taxon>Fungi</taxon>
        <taxon>Dikarya</taxon>
        <taxon>Ascomycota</taxon>
        <taxon>Pezizomycotina</taxon>
        <taxon>Eurotiomycetes</taxon>
        <taxon>Chaetothyriomycetidae</taxon>
        <taxon>Chaetothyriales</taxon>
        <taxon>Trichomeriaceae</taxon>
        <taxon>Knufia</taxon>
    </lineage>
</organism>
<evidence type="ECO:0000256" key="2">
    <source>
        <dbReference type="ARBA" id="ARBA00023002"/>
    </source>
</evidence>
<gene>
    <name evidence="4" type="ORF">OHC33_004062</name>
</gene>
<keyword evidence="2" id="KW-0560">Oxidoreductase</keyword>
<accession>A0AAN8EGP5</accession>
<evidence type="ECO:0000313" key="4">
    <source>
        <dbReference type="EMBL" id="KAK5955379.1"/>
    </source>
</evidence>
<dbReference type="InterPro" id="IPR045312">
    <property type="entry name" value="PCBER-like"/>
</dbReference>
<dbReference type="Pfam" id="PF05368">
    <property type="entry name" value="NmrA"/>
    <property type="match status" value="1"/>
</dbReference>
<dbReference type="InterPro" id="IPR051609">
    <property type="entry name" value="NmrA/Isoflavone_reductase-like"/>
</dbReference>
<dbReference type="Gene3D" id="3.90.25.10">
    <property type="entry name" value="UDP-galactose 4-epimerase, domain 1"/>
    <property type="match status" value="1"/>
</dbReference>